<accession>B9L4F3</accession>
<protein>
    <submittedName>
        <fullName evidence="2">Uncharacterized protein</fullName>
    </submittedName>
</protein>
<dbReference type="AlphaFoldDB" id="B9L4F3"/>
<keyword evidence="2" id="KW-0614">Plasmid</keyword>
<proteinExistence type="predicted"/>
<dbReference type="eggNOG" id="ENOG5030SH1">
    <property type="taxonomic scope" value="Bacteria"/>
</dbReference>
<dbReference type="KEGG" id="tro:trd_A0668"/>
<evidence type="ECO:0000313" key="3">
    <source>
        <dbReference type="Proteomes" id="UP000000447"/>
    </source>
</evidence>
<geneLocation type="plasmid" evidence="3">
    <name>Tros</name>
</geneLocation>
<name>B9L4F3_THERP</name>
<dbReference type="RefSeq" id="WP_012642854.1">
    <property type="nucleotide sequence ID" value="NC_011961.1"/>
</dbReference>
<reference evidence="2 3" key="1">
    <citation type="journal article" date="2009" name="PLoS ONE">
        <title>Complete genome sequence of the aerobic CO-oxidizing thermophile Thermomicrobium roseum.</title>
        <authorList>
            <person name="Wu D."/>
            <person name="Raymond J."/>
            <person name="Wu M."/>
            <person name="Chatterji S."/>
            <person name="Ren Q."/>
            <person name="Graham J.E."/>
            <person name="Bryant D.A."/>
            <person name="Robb F."/>
            <person name="Colman A."/>
            <person name="Tallon L.J."/>
            <person name="Badger J.H."/>
            <person name="Madupu R."/>
            <person name="Ward N.L."/>
            <person name="Eisen J.A."/>
        </authorList>
    </citation>
    <scope>NUCLEOTIDE SEQUENCE [LARGE SCALE GENOMIC DNA]</scope>
    <source>
        <strain evidence="3">ATCC 27502 / DSM 5159 / P-2</strain>
        <plasmid evidence="2">unnamed</plasmid>
    </source>
</reference>
<feature type="region of interest" description="Disordered" evidence="1">
    <location>
        <begin position="201"/>
        <end position="223"/>
    </location>
</feature>
<dbReference type="EMBL" id="CP001276">
    <property type="protein sequence ID" value="ACM06867.1"/>
    <property type="molecule type" value="Genomic_DNA"/>
</dbReference>
<evidence type="ECO:0000313" key="2">
    <source>
        <dbReference type="EMBL" id="ACM06867.1"/>
    </source>
</evidence>
<organism evidence="2 3">
    <name type="scientific">Thermomicrobium roseum (strain ATCC 27502 / DSM 5159 / P-2)</name>
    <dbReference type="NCBI Taxonomy" id="309801"/>
    <lineage>
        <taxon>Bacteria</taxon>
        <taxon>Pseudomonadati</taxon>
        <taxon>Thermomicrobiota</taxon>
        <taxon>Thermomicrobia</taxon>
        <taxon>Thermomicrobiales</taxon>
        <taxon>Thermomicrobiaceae</taxon>
        <taxon>Thermomicrobium</taxon>
    </lineage>
</organism>
<dbReference type="Proteomes" id="UP000000447">
    <property type="component" value="Plasmid unnamed"/>
</dbReference>
<evidence type="ECO:0000256" key="1">
    <source>
        <dbReference type="SAM" id="MobiDB-lite"/>
    </source>
</evidence>
<dbReference type="OrthoDB" id="9782876at2"/>
<sequence length="223" mass="24410">MSLPRLRWVIFVRSIVAVDEHPPALVFRLLARSLARHQQEAVLLEERANPLTVAALRRHGAAVLRELATAWPDVRYQTVEQRTGADLVEWLGRTLATADLALVELGVREELAYWAGQLTRPHLKTFLLDLMPDEPALAAMRQRLDPATFTGIICHPANAPAYRGRTSARQIVLVEGEPTELASAIADAVVALLFHSLGNLETRGQAPNGSGPATDQPEKGSRG</sequence>
<dbReference type="HOGENOM" id="CLU_1239660_0_0_0"/>
<gene>
    <name evidence="2" type="ordered locus">trd_A0668</name>
</gene>
<keyword evidence="3" id="KW-1185">Reference proteome</keyword>